<gene>
    <name evidence="13" type="ORF">G8E00_00295</name>
</gene>
<dbReference type="InterPro" id="IPR045584">
    <property type="entry name" value="Pilin-like"/>
</dbReference>
<dbReference type="InterPro" id="IPR005594">
    <property type="entry name" value="YadA_C"/>
</dbReference>
<dbReference type="Pfam" id="PF05662">
    <property type="entry name" value="YadA_stalk"/>
    <property type="match status" value="3"/>
</dbReference>
<dbReference type="Gene3D" id="3.30.1300.30">
    <property type="entry name" value="GSPII I/J protein-like"/>
    <property type="match status" value="1"/>
</dbReference>
<evidence type="ECO:0000313" key="13">
    <source>
        <dbReference type="EMBL" id="QIO04503.1"/>
    </source>
</evidence>
<dbReference type="EMBL" id="CP049801">
    <property type="protein sequence ID" value="QIO04503.1"/>
    <property type="molecule type" value="Genomic_DNA"/>
</dbReference>
<dbReference type="SUPFAM" id="SSF54523">
    <property type="entry name" value="Pili subunits"/>
    <property type="match status" value="1"/>
</dbReference>
<feature type="domain" description="Trimeric autotransporter adhesin YadA-like stalk" evidence="12">
    <location>
        <begin position="1160"/>
        <end position="1203"/>
    </location>
</feature>
<evidence type="ECO:0000256" key="9">
    <source>
        <dbReference type="ARBA" id="ARBA00023136"/>
    </source>
</evidence>
<evidence type="ECO:0008006" key="15">
    <source>
        <dbReference type="Google" id="ProtNLM"/>
    </source>
</evidence>
<evidence type="ECO:0000256" key="6">
    <source>
        <dbReference type="ARBA" id="ARBA00022692"/>
    </source>
</evidence>
<accession>A0A6G8RS09</accession>
<comment type="similarity">
    <text evidence="3">Belongs to the autotransporter-2 (AT-2) (TC 1.B.40) family.</text>
</comment>
<evidence type="ECO:0000259" key="12">
    <source>
        <dbReference type="Pfam" id="PF05662"/>
    </source>
</evidence>
<evidence type="ECO:0000256" key="7">
    <source>
        <dbReference type="ARBA" id="ARBA00022729"/>
    </source>
</evidence>
<keyword evidence="6" id="KW-0812">Transmembrane</keyword>
<evidence type="ECO:0000256" key="1">
    <source>
        <dbReference type="ARBA" id="ARBA00004241"/>
    </source>
</evidence>
<evidence type="ECO:0000256" key="3">
    <source>
        <dbReference type="ARBA" id="ARBA00005848"/>
    </source>
</evidence>
<comment type="subcellular location">
    <subcellularLocation>
        <location evidence="2">Cell outer membrane</location>
    </subcellularLocation>
    <subcellularLocation>
        <location evidence="1">Cell surface</location>
    </subcellularLocation>
</comment>
<dbReference type="GO" id="GO:0015031">
    <property type="term" value="P:protein transport"/>
    <property type="evidence" value="ECO:0007669"/>
    <property type="project" value="UniProtKB-KW"/>
</dbReference>
<dbReference type="KEGG" id="asha:G8E00_00295"/>
<keyword evidence="8" id="KW-0653">Protein transport</keyword>
<dbReference type="GO" id="GO:0009279">
    <property type="term" value="C:cell outer membrane"/>
    <property type="evidence" value="ECO:0007669"/>
    <property type="project" value="UniProtKB-SubCell"/>
</dbReference>
<organism evidence="13 14">
    <name type="scientific">Acinetobacter shaoyimingii</name>
    <dbReference type="NCBI Taxonomy" id="2715164"/>
    <lineage>
        <taxon>Bacteria</taxon>
        <taxon>Pseudomonadati</taxon>
        <taxon>Pseudomonadota</taxon>
        <taxon>Gammaproteobacteria</taxon>
        <taxon>Moraxellales</taxon>
        <taxon>Moraxellaceae</taxon>
        <taxon>Acinetobacter</taxon>
    </lineage>
</organism>
<evidence type="ECO:0000256" key="10">
    <source>
        <dbReference type="ARBA" id="ARBA00023237"/>
    </source>
</evidence>
<keyword evidence="7" id="KW-0732">Signal</keyword>
<feature type="domain" description="Trimeric autotransporter adhesin YadA-like C-terminal membrane anchor" evidence="11">
    <location>
        <begin position="1358"/>
        <end position="1413"/>
    </location>
</feature>
<keyword evidence="5" id="KW-1134">Transmembrane beta strand</keyword>
<sequence length="1417" mass="145307">MASAGDYTNVDNATKAVNAGDLNNAVLDVVDKGLTFTANSGTAHKATLGTSISIKGAEDNSAFSTESDQGKNIYTQVETDGTIRIGLANNLDLGAQGSILVGSTSIVNGAVTGLSNTTWTGTNVQADRAATEGQLQQVSQAQIETNNTAVKYATSEQNGNTVVDYQNIVLAAPEAIVSKDATTNKISTTGGTTISNLASAGDYTNVDNATKAVNAGDLNNAVLDVVDKGLTFTANSGTAHKATLGTSISIKGAEDNSAFSTESDQGKNIYTQVETDGTIRIGLANNLDLGAQGSILVGSTSIVNGAVTGLSNTTWTGTNVQADRAATEGQLQQVSQAQIETNNTAVKYATSEQNGNTVVDYQNIVLAAPEAIVSKDATTNKISTTGGTTISNLASAGDYTNVDNATKAVNAGDLNNAVLDVVDKGLTFTANSGTAYKATLGTSISIKGAEDNSAFSTESDQGKNIYTQVETDGTIRIGLANNLDLGVQGSILVGSTSIVNGAVTGLSNTTWTGTNVQADRAATEGQLQQVSQAQIETNNTAVKYATSEQNGNTVVDYQNIVLAAPEAIVSKDATTNKISTTGGTTISNLASAGDYTNVDNATKVVNAGDLNNAVLDVVDKGLTFTANSGTAHKATLGTSISIKGAEDNSAFSTESDQGKNIYTQVETDGTIRIGLANNLDLGAQGSILVGSTSIVNGAVTGLSNTTWTGTNVQADRAATEGQLQQVSQAQIETNNTAVKYATSEQNGNTVVDYQNIVLAAPEAIVSKDATTNKISTTGGTTISNLASAGDYTNVDNATKAVNAGDLNNAVLDVVDKGLTFTANSGTAYKATLGTSISIKGAEDNSAFSTESDQGKNIYTQVETDGTIRIGLANNLDLGVQGSILVGSTSIVNGAVTGLSNTTWTGTNVQADRAATEGQLQQVSQAQIETNNTAVKYATSEQNGNTVVDYQNIVLAAPEAIVSKDATTNKISTTGGTTISNLASAGDYTNVDNATKVVNAGDLNNAVLDVVDKGLTFTANSGTAHKATLGTSISIKGAEGNSAFSTQSDQGKNIYTQVESDGTIRVGLANNVDLGANGSVQVGTTNVSNGSVTGLSNTTWTGTNVQADRAATEGQLQSAINQVNNEINQLTDGVVQYDRNPDGSVNKNSITLGNGTDATTITNVAQGNVTETSKDAVNGSQLWGVQQQVNQNRTDIDNIQQSINNGSIGLVNQVNSTSDITVAKNTAGKVVNITGTDGERIITGLDKGAVNESSTQAVNGSQLNTTNQALVQYLGGGASYSNETFEAPSYYVGGNADAYRNVGDAINALDQANQNTNSRIDNIVTNIEQSFYNTNKRINDIEKRANAGIAAAMAMESAPYVAGKLSYSAAGAYHGGENAVGVTLRKTADNGRWSMTGGIAAASQGDPSFRIGISGVID</sequence>
<evidence type="ECO:0000259" key="11">
    <source>
        <dbReference type="Pfam" id="PF03895"/>
    </source>
</evidence>
<name>A0A6G8RS09_9GAMM</name>
<dbReference type="Proteomes" id="UP000502297">
    <property type="component" value="Chromosome"/>
</dbReference>
<keyword evidence="9" id="KW-0472">Membrane</keyword>
<reference evidence="13 14" key="1">
    <citation type="submission" date="2020-03" db="EMBL/GenBank/DDBJ databases">
        <authorList>
            <person name="Zhu W."/>
        </authorList>
    </citation>
    <scope>NUCLEOTIDE SEQUENCE [LARGE SCALE GENOMIC DNA]</scope>
    <source>
        <strain evidence="13 14">323-1</strain>
    </source>
</reference>
<evidence type="ECO:0000256" key="4">
    <source>
        <dbReference type="ARBA" id="ARBA00022448"/>
    </source>
</evidence>
<proteinExistence type="inferred from homology"/>
<dbReference type="InterPro" id="IPR008635">
    <property type="entry name" value="Coiled_stalk_dom"/>
</dbReference>
<keyword evidence="10" id="KW-0998">Cell outer membrane</keyword>
<keyword evidence="14" id="KW-1185">Reference proteome</keyword>
<feature type="domain" description="Trimeric autotransporter adhesin YadA-like stalk" evidence="12">
    <location>
        <begin position="1241"/>
        <end position="1280"/>
    </location>
</feature>
<protein>
    <recommendedName>
        <fullName evidence="15">YadA-like family protein</fullName>
    </recommendedName>
</protein>
<evidence type="ECO:0000256" key="2">
    <source>
        <dbReference type="ARBA" id="ARBA00004442"/>
    </source>
</evidence>
<evidence type="ECO:0000256" key="5">
    <source>
        <dbReference type="ARBA" id="ARBA00022452"/>
    </source>
</evidence>
<evidence type="ECO:0000256" key="8">
    <source>
        <dbReference type="ARBA" id="ARBA00022927"/>
    </source>
</evidence>
<dbReference type="Pfam" id="PF03895">
    <property type="entry name" value="YadA_anchor"/>
    <property type="match status" value="1"/>
</dbReference>
<dbReference type="GO" id="GO:0009986">
    <property type="term" value="C:cell surface"/>
    <property type="evidence" value="ECO:0007669"/>
    <property type="project" value="UniProtKB-SubCell"/>
</dbReference>
<feature type="domain" description="Trimeric autotransporter adhesin YadA-like stalk" evidence="12">
    <location>
        <begin position="1113"/>
        <end position="1137"/>
    </location>
</feature>
<evidence type="ECO:0000313" key="14">
    <source>
        <dbReference type="Proteomes" id="UP000502297"/>
    </source>
</evidence>
<dbReference type="Gene3D" id="1.20.5.170">
    <property type="match status" value="2"/>
</dbReference>
<keyword evidence="4" id="KW-0813">Transport</keyword>